<keyword evidence="3" id="KW-1185">Reference proteome</keyword>
<gene>
    <name evidence="2" type="ORF">SAMN04487941_3110</name>
</gene>
<evidence type="ECO:0000313" key="3">
    <source>
        <dbReference type="Proteomes" id="UP000182491"/>
    </source>
</evidence>
<dbReference type="STRING" id="388950.GCA_001611675_00690"/>
<dbReference type="Pfam" id="PF00300">
    <property type="entry name" value="His_Phos_1"/>
    <property type="match status" value="1"/>
</dbReference>
<evidence type="ECO:0000313" key="2">
    <source>
        <dbReference type="EMBL" id="SFU89517.1"/>
    </source>
</evidence>
<reference evidence="3" key="1">
    <citation type="submission" date="2016-10" db="EMBL/GenBank/DDBJ databases">
        <authorList>
            <person name="Varghese N."/>
        </authorList>
    </citation>
    <scope>NUCLEOTIDE SEQUENCE [LARGE SCALE GENOMIC DNA]</scope>
    <source>
        <strain evidence="3">DSM 18820</strain>
    </source>
</reference>
<dbReference type="RefSeq" id="WP_068836877.1">
    <property type="nucleotide sequence ID" value="NZ_BMXC01000004.1"/>
</dbReference>
<proteinExistence type="predicted"/>
<feature type="chain" id="PRO_5010231632" evidence="1">
    <location>
        <begin position="24"/>
        <end position="193"/>
    </location>
</feature>
<dbReference type="AlphaFoldDB" id="A0A1I7JWF0"/>
<organism evidence="2 3">
    <name type="scientific">Pontibacter akesuensis</name>
    <dbReference type="NCBI Taxonomy" id="388950"/>
    <lineage>
        <taxon>Bacteria</taxon>
        <taxon>Pseudomonadati</taxon>
        <taxon>Bacteroidota</taxon>
        <taxon>Cytophagia</taxon>
        <taxon>Cytophagales</taxon>
        <taxon>Hymenobacteraceae</taxon>
        <taxon>Pontibacter</taxon>
    </lineage>
</organism>
<dbReference type="InterPro" id="IPR029033">
    <property type="entry name" value="His_PPase_superfam"/>
</dbReference>
<sequence>MKKTLLKQAWVFLLMLLFAACQQAPTGQEGALTVVNPVDNNAQPTVIYLVRHAEKDISDPGNQDPDLTSAGVARAEALRSLLEGQQVDALYATKYMRTKNTLKPIAESAQLEVQQYEAHDFKGITEKLLQNHAGQTVVVAGHSNTLLPLVEALGAKRPVSDISEQQYDYIFKVTVAPNGTATVETDKYGATSN</sequence>
<dbReference type="PROSITE" id="PS51257">
    <property type="entry name" value="PROKAR_LIPOPROTEIN"/>
    <property type="match status" value="1"/>
</dbReference>
<feature type="signal peptide" evidence="1">
    <location>
        <begin position="1"/>
        <end position="23"/>
    </location>
</feature>
<dbReference type="CDD" id="cd07040">
    <property type="entry name" value="HP"/>
    <property type="match status" value="1"/>
</dbReference>
<dbReference type="EMBL" id="FPCA01000004">
    <property type="protein sequence ID" value="SFU89517.1"/>
    <property type="molecule type" value="Genomic_DNA"/>
</dbReference>
<dbReference type="InterPro" id="IPR013078">
    <property type="entry name" value="His_Pase_superF_clade-1"/>
</dbReference>
<name>A0A1I7JWF0_9BACT</name>
<dbReference type="SUPFAM" id="SSF53254">
    <property type="entry name" value="Phosphoglycerate mutase-like"/>
    <property type="match status" value="1"/>
</dbReference>
<dbReference type="Gene3D" id="3.40.50.1240">
    <property type="entry name" value="Phosphoglycerate mutase-like"/>
    <property type="match status" value="1"/>
</dbReference>
<accession>A0A1I7JWF0</accession>
<dbReference type="Proteomes" id="UP000182491">
    <property type="component" value="Unassembled WGS sequence"/>
</dbReference>
<keyword evidence="1" id="KW-0732">Signal</keyword>
<evidence type="ECO:0000256" key="1">
    <source>
        <dbReference type="SAM" id="SignalP"/>
    </source>
</evidence>
<protein>
    <submittedName>
        <fullName evidence="2">Histidine phosphatase superfamily (Branch 1)</fullName>
    </submittedName>
</protein>